<gene>
    <name evidence="1" type="ORF">E3O65_01460</name>
</gene>
<reference evidence="1 2" key="1">
    <citation type="submission" date="2019-03" db="EMBL/GenBank/DDBJ databases">
        <title>Genomics of glacier-inhabiting Cryobacterium strains.</title>
        <authorList>
            <person name="Liu Q."/>
            <person name="Xin Y.-H."/>
        </authorList>
    </citation>
    <scope>NUCLEOTIDE SEQUENCE [LARGE SCALE GENOMIC DNA]</scope>
    <source>
        <strain evidence="1 2">TMT4-23</strain>
    </source>
</reference>
<organism evidence="1 2">
    <name type="scientific">Cryobacterium breve</name>
    <dbReference type="NCBI Taxonomy" id="1259258"/>
    <lineage>
        <taxon>Bacteria</taxon>
        <taxon>Bacillati</taxon>
        <taxon>Actinomycetota</taxon>
        <taxon>Actinomycetes</taxon>
        <taxon>Micrococcales</taxon>
        <taxon>Microbacteriaceae</taxon>
        <taxon>Cryobacterium</taxon>
    </lineage>
</organism>
<evidence type="ECO:0000313" key="1">
    <source>
        <dbReference type="EMBL" id="TFD01380.1"/>
    </source>
</evidence>
<dbReference type="InterPro" id="IPR054263">
    <property type="entry name" value="DUF6994"/>
</dbReference>
<dbReference type="Proteomes" id="UP000298355">
    <property type="component" value="Unassembled WGS sequence"/>
</dbReference>
<proteinExistence type="predicted"/>
<comment type="caution">
    <text evidence="1">The sequence shown here is derived from an EMBL/GenBank/DDBJ whole genome shotgun (WGS) entry which is preliminary data.</text>
</comment>
<accession>A0ABY2J8V6</accession>
<dbReference type="EMBL" id="SOGJ01000006">
    <property type="protein sequence ID" value="TFD01380.1"/>
    <property type="molecule type" value="Genomic_DNA"/>
</dbReference>
<protein>
    <submittedName>
        <fullName evidence="1">Uncharacterized protein</fullName>
    </submittedName>
</protein>
<evidence type="ECO:0000313" key="2">
    <source>
        <dbReference type="Proteomes" id="UP000298355"/>
    </source>
</evidence>
<sequence>MRSDTPKGKDPDSHSPTLREYHRLLWSKVLPNGARFDLSANRPGAYLYHSSDLGIFFLTSDAAIRTFRSVRRAASVIEQIPEGEREAFSRQGYTIGGMMLFPGNRIEGMQTINQRRGTHPKISDRLDLTLECIRRHYLGEHSPLGETLSRYGDFFALFGDFAGYVDYFLLHDLVTDDFQNVRFLTAFADFTTPAIPQTLEEYRSHRRLSLEFVAARNGRIAAQTH</sequence>
<keyword evidence="2" id="KW-1185">Reference proteome</keyword>
<dbReference type="Pfam" id="PF22507">
    <property type="entry name" value="DUF6994"/>
    <property type="match status" value="1"/>
</dbReference>
<name>A0ABY2J8V6_9MICO</name>